<evidence type="ECO:0000313" key="2">
    <source>
        <dbReference type="EMBL" id="SLN28004.1"/>
    </source>
</evidence>
<dbReference type="EMBL" id="FWFZ01000003">
    <property type="protein sequence ID" value="SLN28004.1"/>
    <property type="molecule type" value="Genomic_DNA"/>
</dbReference>
<evidence type="ECO:0000256" key="1">
    <source>
        <dbReference type="SAM" id="Phobius"/>
    </source>
</evidence>
<dbReference type="Proteomes" id="UP000193900">
    <property type="component" value="Unassembled WGS sequence"/>
</dbReference>
<accession>A0A1Y5RY20</accession>
<protein>
    <submittedName>
        <fullName evidence="2">Uncharacterized protein</fullName>
    </submittedName>
</protein>
<keyword evidence="1" id="KW-0812">Transmembrane</keyword>
<reference evidence="2 3" key="1">
    <citation type="submission" date="2017-03" db="EMBL/GenBank/DDBJ databases">
        <authorList>
            <person name="Afonso C.L."/>
            <person name="Miller P.J."/>
            <person name="Scott M.A."/>
            <person name="Spackman E."/>
            <person name="Goraichik I."/>
            <person name="Dimitrov K.M."/>
            <person name="Suarez D.L."/>
            <person name="Swayne D.E."/>
        </authorList>
    </citation>
    <scope>NUCLEOTIDE SEQUENCE [LARGE SCALE GENOMIC DNA]</scope>
    <source>
        <strain evidence="2 3">CECT 7023</strain>
    </source>
</reference>
<keyword evidence="3" id="KW-1185">Reference proteome</keyword>
<keyword evidence="1" id="KW-1133">Transmembrane helix</keyword>
<gene>
    <name evidence="2" type="ORF">ROA7023_00925</name>
</gene>
<feature type="transmembrane region" description="Helical" evidence="1">
    <location>
        <begin position="46"/>
        <end position="67"/>
    </location>
</feature>
<dbReference type="AlphaFoldDB" id="A0A1Y5RY20"/>
<sequence length="70" mass="7559">MTRLILALLLLSVAVITVQIVGDFVRPRPARSERPSRSVEIPMPETFRTIAYVLLLLLALGVTSGLLGGS</sequence>
<organism evidence="2 3">
    <name type="scientific">Roseisalinus antarcticus</name>
    <dbReference type="NCBI Taxonomy" id="254357"/>
    <lineage>
        <taxon>Bacteria</taxon>
        <taxon>Pseudomonadati</taxon>
        <taxon>Pseudomonadota</taxon>
        <taxon>Alphaproteobacteria</taxon>
        <taxon>Rhodobacterales</taxon>
        <taxon>Roseobacteraceae</taxon>
        <taxon>Roseisalinus</taxon>
    </lineage>
</organism>
<name>A0A1Y5RY20_9RHOB</name>
<keyword evidence="1" id="KW-0472">Membrane</keyword>
<proteinExistence type="predicted"/>
<evidence type="ECO:0000313" key="3">
    <source>
        <dbReference type="Proteomes" id="UP000193900"/>
    </source>
</evidence>
<dbReference type="RefSeq" id="WP_085877839.1">
    <property type="nucleotide sequence ID" value="NZ_FWFZ01000003.1"/>
</dbReference>